<evidence type="ECO:0000313" key="4">
    <source>
        <dbReference type="Proteomes" id="UP000438476"/>
    </source>
</evidence>
<keyword evidence="1" id="KW-0732">Signal</keyword>
<dbReference type="AlphaFoldDB" id="A0A6I4T1E0"/>
<gene>
    <name evidence="3" type="primary">bla</name>
    <name evidence="3" type="ORF">GRI91_02905</name>
</gene>
<evidence type="ECO:0000259" key="2">
    <source>
        <dbReference type="SMART" id="SM00849"/>
    </source>
</evidence>
<feature type="chain" id="PRO_5026322223" evidence="1">
    <location>
        <begin position="27"/>
        <end position="306"/>
    </location>
</feature>
<dbReference type="InterPro" id="IPR036866">
    <property type="entry name" value="RibonucZ/Hydroxyglut_hydro"/>
</dbReference>
<dbReference type="SUPFAM" id="SSF56281">
    <property type="entry name" value="Metallo-hydrolase/oxidoreductase"/>
    <property type="match status" value="1"/>
</dbReference>
<dbReference type="Gene3D" id="3.60.15.10">
    <property type="entry name" value="Ribonuclease Z/Hydroxyacylglutathione hydrolase-like"/>
    <property type="match status" value="1"/>
</dbReference>
<protein>
    <submittedName>
        <fullName evidence="3">Subclass B3 metallo-beta-lactamase</fullName>
    </submittedName>
</protein>
<dbReference type="SMART" id="SM00849">
    <property type="entry name" value="Lactamase_B"/>
    <property type="match status" value="1"/>
</dbReference>
<evidence type="ECO:0000313" key="3">
    <source>
        <dbReference type="EMBL" id="MXO64698.1"/>
    </source>
</evidence>
<dbReference type="Pfam" id="PF00753">
    <property type="entry name" value="Lactamase_B"/>
    <property type="match status" value="1"/>
</dbReference>
<name>A0A6I4T1E0_9SPHN</name>
<dbReference type="OrthoDB" id="9773738at2"/>
<dbReference type="CDD" id="cd16315">
    <property type="entry name" value="EVM-1-like_MBL-B3"/>
    <property type="match status" value="1"/>
</dbReference>
<keyword evidence="4" id="KW-1185">Reference proteome</keyword>
<organism evidence="3 4">
    <name type="scientific">Altericroceibacterium endophyticum</name>
    <dbReference type="NCBI Taxonomy" id="1808508"/>
    <lineage>
        <taxon>Bacteria</taxon>
        <taxon>Pseudomonadati</taxon>
        <taxon>Pseudomonadota</taxon>
        <taxon>Alphaproteobacteria</taxon>
        <taxon>Sphingomonadales</taxon>
        <taxon>Erythrobacteraceae</taxon>
        <taxon>Altericroceibacterium</taxon>
    </lineage>
</organism>
<dbReference type="PANTHER" id="PTHR42951:SF17">
    <property type="entry name" value="METALLO-BETA-LACTAMASE DOMAIN-CONTAINING PROTEIN"/>
    <property type="match status" value="1"/>
</dbReference>
<dbReference type="NCBIfam" id="NF033105">
    <property type="entry name" value="bla_subclass_B3"/>
    <property type="match status" value="1"/>
</dbReference>
<sequence>MERAMFVRNFLIAGLAPALALSPASAAEGPPSRANSEETSNWLSTCESWDEWDKAGPPFRIYGNSYYVGTCGISAILITSDKGHVLIDGGTRAAPDLIEANITALGFRLADVGLLLSSHEHNDHIGGLAELKRRSGAAVLTSAAAATAFASGTATSDDPQAGMNADFDPVEVDIVLEDSQPVSYGPLHFTPVFTPGHTPGALSWQWQSCEAGQCRALVYADSLSAISNDTYRFSDHPDYLAAFKEGIGRLRRLDCDILLTPHPSSSQMVQRLRDGSLIDSKACRNYAKQVNKALDKRLAKEAEQSQ</sequence>
<dbReference type="Proteomes" id="UP000438476">
    <property type="component" value="Unassembled WGS sequence"/>
</dbReference>
<dbReference type="PANTHER" id="PTHR42951">
    <property type="entry name" value="METALLO-BETA-LACTAMASE DOMAIN-CONTAINING"/>
    <property type="match status" value="1"/>
</dbReference>
<evidence type="ECO:0000256" key="1">
    <source>
        <dbReference type="SAM" id="SignalP"/>
    </source>
</evidence>
<proteinExistence type="predicted"/>
<comment type="caution">
    <text evidence="3">The sequence shown here is derived from an EMBL/GenBank/DDBJ whole genome shotgun (WGS) entry which is preliminary data.</text>
</comment>
<feature type="domain" description="Metallo-beta-lactamase" evidence="2">
    <location>
        <begin position="72"/>
        <end position="262"/>
    </location>
</feature>
<dbReference type="InterPro" id="IPR050855">
    <property type="entry name" value="NDM-1-like"/>
</dbReference>
<dbReference type="InterPro" id="IPR001279">
    <property type="entry name" value="Metallo-B-lactamas"/>
</dbReference>
<reference evidence="3 4" key="1">
    <citation type="submission" date="2019-12" db="EMBL/GenBank/DDBJ databases">
        <title>Genomic-based taxomic classification of the family Erythrobacteraceae.</title>
        <authorList>
            <person name="Xu L."/>
        </authorList>
    </citation>
    <scope>NUCLEOTIDE SEQUENCE [LARGE SCALE GENOMIC DNA]</scope>
    <source>
        <strain evidence="3 4">LMG 29518</strain>
    </source>
</reference>
<dbReference type="EMBL" id="WTYT01000001">
    <property type="protein sequence ID" value="MXO64698.1"/>
    <property type="molecule type" value="Genomic_DNA"/>
</dbReference>
<dbReference type="NCBIfam" id="NF012229">
    <property type="entry name" value="bla_class_B_core"/>
    <property type="match status" value="1"/>
</dbReference>
<feature type="signal peptide" evidence="1">
    <location>
        <begin position="1"/>
        <end position="26"/>
    </location>
</feature>
<accession>A0A6I4T1E0</accession>